<dbReference type="InterPro" id="IPR053276">
    <property type="entry name" value="MtDNA_mismatch_repair_MutS"/>
</dbReference>
<evidence type="ECO:0000313" key="4">
    <source>
        <dbReference type="Proteomes" id="UP001630127"/>
    </source>
</evidence>
<dbReference type="PANTHER" id="PTHR48448:SF1">
    <property type="entry name" value="MUTL PROTEIN ISOFORM 1"/>
    <property type="match status" value="1"/>
</dbReference>
<dbReference type="PANTHER" id="PTHR48448">
    <property type="entry name" value="MUTL PROTEIN ISOFORM 1"/>
    <property type="match status" value="1"/>
</dbReference>
<evidence type="ECO:0000313" key="3">
    <source>
        <dbReference type="EMBL" id="KAL3535190.1"/>
    </source>
</evidence>
<feature type="region of interest" description="Disordered" evidence="1">
    <location>
        <begin position="96"/>
        <end position="116"/>
    </location>
</feature>
<dbReference type="InterPro" id="IPR025836">
    <property type="entry name" value="Zn_knuckle_CX2CX4HX4C"/>
</dbReference>
<reference evidence="3 4" key="1">
    <citation type="submission" date="2024-11" db="EMBL/GenBank/DDBJ databases">
        <title>A near-complete genome assembly of Cinchona calisaya.</title>
        <authorList>
            <person name="Lian D.C."/>
            <person name="Zhao X.W."/>
            <person name="Wei L."/>
        </authorList>
    </citation>
    <scope>NUCLEOTIDE SEQUENCE [LARGE SCALE GENOMIC DNA]</scope>
    <source>
        <tissue evidence="3">Nenye</tissue>
    </source>
</reference>
<feature type="region of interest" description="Disordered" evidence="1">
    <location>
        <begin position="50"/>
        <end position="73"/>
    </location>
</feature>
<dbReference type="Proteomes" id="UP001630127">
    <property type="component" value="Unassembled WGS sequence"/>
</dbReference>
<accession>A0ABD3AVN3</accession>
<protein>
    <recommendedName>
        <fullName evidence="2">Zinc knuckle CX2CX4HX4C domain-containing protein</fullName>
    </recommendedName>
</protein>
<organism evidence="3 4">
    <name type="scientific">Cinchona calisaya</name>
    <dbReference type="NCBI Taxonomy" id="153742"/>
    <lineage>
        <taxon>Eukaryota</taxon>
        <taxon>Viridiplantae</taxon>
        <taxon>Streptophyta</taxon>
        <taxon>Embryophyta</taxon>
        <taxon>Tracheophyta</taxon>
        <taxon>Spermatophyta</taxon>
        <taxon>Magnoliopsida</taxon>
        <taxon>eudicotyledons</taxon>
        <taxon>Gunneridae</taxon>
        <taxon>Pentapetalae</taxon>
        <taxon>asterids</taxon>
        <taxon>lamiids</taxon>
        <taxon>Gentianales</taxon>
        <taxon>Rubiaceae</taxon>
        <taxon>Cinchonoideae</taxon>
        <taxon>Cinchoneae</taxon>
        <taxon>Cinchona</taxon>
    </lineage>
</organism>
<evidence type="ECO:0000256" key="1">
    <source>
        <dbReference type="SAM" id="MobiDB-lite"/>
    </source>
</evidence>
<dbReference type="EMBL" id="JBJUIK010000002">
    <property type="protein sequence ID" value="KAL3535190.1"/>
    <property type="molecule type" value="Genomic_DNA"/>
</dbReference>
<feature type="domain" description="Zinc knuckle CX2CX4HX4C" evidence="2">
    <location>
        <begin position="10"/>
        <end position="36"/>
    </location>
</feature>
<comment type="caution">
    <text evidence="3">The sequence shown here is derived from an EMBL/GenBank/DDBJ whole genome shotgun (WGS) entry which is preliminary data.</text>
</comment>
<gene>
    <name evidence="3" type="ORF">ACH5RR_003651</name>
</gene>
<feature type="non-terminal residue" evidence="3">
    <location>
        <position position="395"/>
    </location>
</feature>
<proteinExistence type="predicted"/>
<dbReference type="AlphaFoldDB" id="A0ABD3AVN3"/>
<keyword evidence="4" id="KW-1185">Reference proteome</keyword>
<evidence type="ECO:0000259" key="2">
    <source>
        <dbReference type="Pfam" id="PF14392"/>
    </source>
</evidence>
<dbReference type="Pfam" id="PF14392">
    <property type="entry name" value="zf-CCHC_4"/>
    <property type="match status" value="1"/>
</dbReference>
<feature type="compositionally biased region" description="Basic and acidic residues" evidence="1">
    <location>
        <begin position="63"/>
        <end position="73"/>
    </location>
</feature>
<name>A0ABD3AVN3_9GENT</name>
<sequence length="395" mass="44587">MVRTEAGPRWVEFRYKKSPKFCYLCGCIGHNFKSCDRRLEGVIGKKERNMEQMRSSFPRSSTKKLDSNTKENTKNRNVTAKALALVIKHTHIPDFEGNKEKEVKDEEKEEGNNAPSTSREIYMNFSATKHYGKKMELSTSEPAKTILENVVFWSGKSSNNGFVIDKTSSGYGTENIYKSRKWKRLVADMSNRKPLSIITMVDKNQRVCSDSRVRLRDEEAMLDEPEHPENKKDWRMMEKGRGMIDVKGKRRLSSSLGVGDVGGGGERDKGTGEEAEALVEVAAEEGQGDGGREGRGWGGAEGLKLLGRVQLWYLHHYGVDNDIARSRTLDHQFGVVDCWPAYRFGCEQYEPSFDRVGDFYEAIGIDACILVEYACLNPFGGLRSDSIPRPSRPVV</sequence>
<feature type="compositionally biased region" description="Basic and acidic residues" evidence="1">
    <location>
        <begin position="96"/>
        <end position="106"/>
    </location>
</feature>